<dbReference type="AlphaFoldDB" id="A0A0D7X5X4"/>
<evidence type="ECO:0000256" key="2">
    <source>
        <dbReference type="ARBA" id="ARBA00022729"/>
    </source>
</evidence>
<dbReference type="Pfam" id="PF02055">
    <property type="entry name" value="Glyco_hydro_30"/>
    <property type="match status" value="1"/>
</dbReference>
<dbReference type="PRINTS" id="PR00843">
    <property type="entry name" value="GLHYDRLASE30"/>
</dbReference>
<feature type="domain" description="Glycosyl hydrolase family 30 TIM-barrel" evidence="5">
    <location>
        <begin position="43"/>
        <end position="381"/>
    </location>
</feature>
<dbReference type="EMBL" id="JTHP01000008">
    <property type="protein sequence ID" value="KJD46423.1"/>
    <property type="molecule type" value="Genomic_DNA"/>
</dbReference>
<keyword evidence="2" id="KW-0732">Signal</keyword>
<evidence type="ECO:0000256" key="4">
    <source>
        <dbReference type="RuleBase" id="RU361188"/>
    </source>
</evidence>
<dbReference type="InterPro" id="IPR001139">
    <property type="entry name" value="Glyco_hydro_30"/>
</dbReference>
<evidence type="ECO:0000256" key="1">
    <source>
        <dbReference type="ARBA" id="ARBA00005382"/>
    </source>
</evidence>
<dbReference type="GO" id="GO:0006680">
    <property type="term" value="P:glucosylceramide catabolic process"/>
    <property type="evidence" value="ECO:0007669"/>
    <property type="project" value="TreeGrafter"/>
</dbReference>
<protein>
    <submittedName>
        <fullName evidence="7">Glycosyl hydrolase</fullName>
    </submittedName>
</protein>
<dbReference type="Gene3D" id="3.20.20.80">
    <property type="entry name" value="Glycosidases"/>
    <property type="match status" value="1"/>
</dbReference>
<dbReference type="SUPFAM" id="SSF51445">
    <property type="entry name" value="(Trans)glycosidases"/>
    <property type="match status" value="1"/>
</dbReference>
<dbReference type="OrthoDB" id="9806701at2"/>
<comment type="caution">
    <text evidence="7">The sequence shown here is derived from an EMBL/GenBank/DDBJ whole genome shotgun (WGS) entry which is preliminary data.</text>
</comment>
<name>A0A0D7X5X4_9BACL</name>
<dbReference type="PANTHER" id="PTHR11069:SF23">
    <property type="entry name" value="LYSOSOMAL ACID GLUCOSYLCERAMIDASE"/>
    <property type="match status" value="1"/>
</dbReference>
<evidence type="ECO:0000259" key="5">
    <source>
        <dbReference type="Pfam" id="PF02055"/>
    </source>
</evidence>
<dbReference type="InterPro" id="IPR017853">
    <property type="entry name" value="GH"/>
</dbReference>
<evidence type="ECO:0000259" key="6">
    <source>
        <dbReference type="Pfam" id="PF17189"/>
    </source>
</evidence>
<dbReference type="GO" id="GO:0004348">
    <property type="term" value="F:glucosylceramidase activity"/>
    <property type="evidence" value="ECO:0007669"/>
    <property type="project" value="InterPro"/>
</dbReference>
<dbReference type="PANTHER" id="PTHR11069">
    <property type="entry name" value="GLUCOSYLCERAMIDASE"/>
    <property type="match status" value="1"/>
</dbReference>
<feature type="domain" description="Glycosyl hydrolase family 30 beta sandwich" evidence="6">
    <location>
        <begin position="384"/>
        <end position="443"/>
    </location>
</feature>
<sequence length="447" mass="51690">MTNQTIQWFSTSKAKAWHSQSHHPSETQEHANLTITGESYQLVEGFGGCFNELGYIALNHLENDEREQVLHSLFHPEGEHKFTICRLPIGASDYALEWYSHNETDGDLEMKHFSIERDQQYLIPFIREALQLNPDLKLFASPWSPPTWMKSPKAYNYGTLRWEKDILKAYALYFVKFVQAYREAGITIHQVHVQNEVIADQKFPSCVWTGEQLREFIRDYLGPAFEEHGLDTEIWLGTINAPDPWEELMKKTSTGFDEYAHTVLSDPEAYKYIKGVGYQWAGKNAIQRTVASYPELRYMQTENECGNGENSWDYAKYVYNLYQHYFTNGVNAYIYWNMVLEPKGKSTWGWEQNSMITVDPADRKRTLNPEYYVMKHFSHFVLPGARRIGLHGSWTGNAVAFRNADGQTVVVIANPFHESRVLNLSAGEATHHFELEPESFNTIVIPS</sequence>
<dbReference type="RefSeq" id="WP_044645343.1">
    <property type="nucleotide sequence ID" value="NZ_JTHP01000008.1"/>
</dbReference>
<dbReference type="InterPro" id="IPR033453">
    <property type="entry name" value="Glyco_hydro_30_TIM-barrel"/>
</dbReference>
<dbReference type="PATRIC" id="fig|159743.3.peg.1397"/>
<gene>
    <name evidence="7" type="ORF">QD47_06420</name>
</gene>
<keyword evidence="8" id="KW-1185">Reference proteome</keyword>
<comment type="similarity">
    <text evidence="1 4">Belongs to the glycosyl hydrolase 30 family.</text>
</comment>
<reference evidence="7 8" key="1">
    <citation type="submission" date="2014-11" db="EMBL/GenBank/DDBJ databases">
        <title>Draft Genome Sequences of Paenibacillus polymyxa NRRL B-30509 and Paenibacillus terrae NRRL B-30644, Strains from a Poultry Environment that Produce Tridecaptin A and Paenicidins.</title>
        <authorList>
            <person name="van Belkum M.J."/>
            <person name="Lohans C.T."/>
            <person name="Vederas J.C."/>
        </authorList>
    </citation>
    <scope>NUCLEOTIDE SEQUENCE [LARGE SCALE GENOMIC DNA]</scope>
    <source>
        <strain evidence="7 8">NRRL B-30644</strain>
    </source>
</reference>
<dbReference type="InterPro" id="IPR013780">
    <property type="entry name" value="Glyco_hydro_b"/>
</dbReference>
<dbReference type="Pfam" id="PF17189">
    <property type="entry name" value="Glyco_hydro_30C"/>
    <property type="match status" value="1"/>
</dbReference>
<keyword evidence="4" id="KW-0326">Glycosidase</keyword>
<keyword evidence="3 4" id="KW-0378">Hydrolase</keyword>
<dbReference type="Gene3D" id="2.60.40.1180">
    <property type="entry name" value="Golgi alpha-mannosidase II"/>
    <property type="match status" value="1"/>
</dbReference>
<proteinExistence type="inferred from homology"/>
<evidence type="ECO:0000256" key="3">
    <source>
        <dbReference type="ARBA" id="ARBA00022801"/>
    </source>
</evidence>
<dbReference type="GO" id="GO:0016020">
    <property type="term" value="C:membrane"/>
    <property type="evidence" value="ECO:0007669"/>
    <property type="project" value="GOC"/>
</dbReference>
<evidence type="ECO:0000313" key="8">
    <source>
        <dbReference type="Proteomes" id="UP000032534"/>
    </source>
</evidence>
<dbReference type="Proteomes" id="UP000032534">
    <property type="component" value="Unassembled WGS sequence"/>
</dbReference>
<dbReference type="InterPro" id="IPR033452">
    <property type="entry name" value="GH30_C"/>
</dbReference>
<accession>A0A0D7X5X4</accession>
<organism evidence="7 8">
    <name type="scientific">Paenibacillus terrae</name>
    <dbReference type="NCBI Taxonomy" id="159743"/>
    <lineage>
        <taxon>Bacteria</taxon>
        <taxon>Bacillati</taxon>
        <taxon>Bacillota</taxon>
        <taxon>Bacilli</taxon>
        <taxon>Bacillales</taxon>
        <taxon>Paenibacillaceae</taxon>
        <taxon>Paenibacillus</taxon>
    </lineage>
</organism>
<evidence type="ECO:0000313" key="7">
    <source>
        <dbReference type="EMBL" id="KJD46423.1"/>
    </source>
</evidence>